<evidence type="ECO:0000313" key="2">
    <source>
        <dbReference type="EMBL" id="KFB48654.1"/>
    </source>
</evidence>
<evidence type="ECO:0000313" key="4">
    <source>
        <dbReference type="Proteomes" id="UP000030765"/>
    </source>
</evidence>
<dbReference type="EnsemblMetazoa" id="ASIC016648-RA">
    <property type="protein sequence ID" value="ASIC016648-PA"/>
    <property type="gene ID" value="ASIC016648"/>
</dbReference>
<keyword evidence="4" id="KW-1185">Reference proteome</keyword>
<feature type="compositionally biased region" description="Low complexity" evidence="1">
    <location>
        <begin position="65"/>
        <end position="77"/>
    </location>
</feature>
<dbReference type="Proteomes" id="UP000030765">
    <property type="component" value="Unassembled WGS sequence"/>
</dbReference>
<reference evidence="3" key="2">
    <citation type="submission" date="2020-05" db="UniProtKB">
        <authorList>
            <consortium name="EnsemblMetazoa"/>
        </authorList>
    </citation>
    <scope>IDENTIFICATION</scope>
</reference>
<dbReference type="VEuPathDB" id="VectorBase:ASIC016648"/>
<organism evidence="2">
    <name type="scientific">Anopheles sinensis</name>
    <name type="common">Mosquito</name>
    <dbReference type="NCBI Taxonomy" id="74873"/>
    <lineage>
        <taxon>Eukaryota</taxon>
        <taxon>Metazoa</taxon>
        <taxon>Ecdysozoa</taxon>
        <taxon>Arthropoda</taxon>
        <taxon>Hexapoda</taxon>
        <taxon>Insecta</taxon>
        <taxon>Pterygota</taxon>
        <taxon>Neoptera</taxon>
        <taxon>Endopterygota</taxon>
        <taxon>Diptera</taxon>
        <taxon>Nematocera</taxon>
        <taxon>Culicoidea</taxon>
        <taxon>Culicidae</taxon>
        <taxon>Anophelinae</taxon>
        <taxon>Anopheles</taxon>
    </lineage>
</organism>
<feature type="region of interest" description="Disordered" evidence="1">
    <location>
        <begin position="1"/>
        <end position="118"/>
    </location>
</feature>
<feature type="compositionally biased region" description="Basic and acidic residues" evidence="1">
    <location>
        <begin position="81"/>
        <end position="92"/>
    </location>
</feature>
<dbReference type="VEuPathDB" id="VectorBase:ASIS010216"/>
<dbReference type="AlphaFoldDB" id="A0A084WEL0"/>
<dbReference type="EMBL" id="ATLV01023221">
    <property type="status" value="NOT_ANNOTATED_CDS"/>
    <property type="molecule type" value="Genomic_DNA"/>
</dbReference>
<feature type="compositionally biased region" description="Low complexity" evidence="1">
    <location>
        <begin position="40"/>
        <end position="53"/>
    </location>
</feature>
<protein>
    <submittedName>
        <fullName evidence="2 3">Uncharacterized protein</fullName>
    </submittedName>
</protein>
<name>A0A084WEL0_ANOSI</name>
<dbReference type="EMBL" id="KE525341">
    <property type="protein sequence ID" value="KFB48654.1"/>
    <property type="molecule type" value="Genomic_DNA"/>
</dbReference>
<sequence>MEDLYEDEALGGPPSPEPDGGQPPHHFNGGSGKSVSLRILSMPSSPLPAASSPGRTLHSPGHTMPSSPVSAVSLSVATGSDSRRRSARDRASRKGPSKLNTVPAGGTTEGSNSAPSVGVNAGEGCLEVGTPSATATPVVPKKSRVDFVRFDSTEIHYTENDEVRKKISDEIKR</sequence>
<evidence type="ECO:0000256" key="1">
    <source>
        <dbReference type="SAM" id="MobiDB-lite"/>
    </source>
</evidence>
<evidence type="ECO:0000313" key="3">
    <source>
        <dbReference type="EnsemblMetazoa" id="ASIC016648-PA"/>
    </source>
</evidence>
<proteinExistence type="predicted"/>
<accession>A0A084WEL0</accession>
<gene>
    <name evidence="2" type="ORF">ZHAS_00016648</name>
</gene>
<reference evidence="2 4" key="1">
    <citation type="journal article" date="2014" name="BMC Genomics">
        <title>Genome sequence of Anopheles sinensis provides insight into genetics basis of mosquito competence for malaria parasites.</title>
        <authorList>
            <person name="Zhou D."/>
            <person name="Zhang D."/>
            <person name="Ding G."/>
            <person name="Shi L."/>
            <person name="Hou Q."/>
            <person name="Ye Y."/>
            <person name="Xu Y."/>
            <person name="Zhou H."/>
            <person name="Xiong C."/>
            <person name="Li S."/>
            <person name="Yu J."/>
            <person name="Hong S."/>
            <person name="Yu X."/>
            <person name="Zou P."/>
            <person name="Chen C."/>
            <person name="Chang X."/>
            <person name="Wang W."/>
            <person name="Lv Y."/>
            <person name="Sun Y."/>
            <person name="Ma L."/>
            <person name="Shen B."/>
            <person name="Zhu C."/>
        </authorList>
    </citation>
    <scope>NUCLEOTIDE SEQUENCE [LARGE SCALE GENOMIC DNA]</scope>
</reference>